<keyword evidence="11" id="KW-0411">Iron-sulfur</keyword>
<dbReference type="Proteomes" id="UP000002063">
    <property type="component" value="Chromosome"/>
</dbReference>
<evidence type="ECO:0000256" key="2">
    <source>
        <dbReference type="ARBA" id="ARBA00001969"/>
    </source>
</evidence>
<evidence type="ECO:0000256" key="7">
    <source>
        <dbReference type="ARBA" id="ARBA00022741"/>
    </source>
</evidence>
<dbReference type="InterPro" id="IPR000510">
    <property type="entry name" value="Nase/OxRdtase_comp1"/>
</dbReference>
<organism evidence="17 18">
    <name type="scientific">Methanocaldococcus vulcanius (strain ATCC 700851 / DSM 12094 / M7)</name>
    <name type="common">Methanococcus vulcanius</name>
    <dbReference type="NCBI Taxonomy" id="579137"/>
    <lineage>
        <taxon>Archaea</taxon>
        <taxon>Methanobacteriati</taxon>
        <taxon>Methanobacteriota</taxon>
        <taxon>Methanomada group</taxon>
        <taxon>Methanococci</taxon>
        <taxon>Methanococcales</taxon>
        <taxon>Methanocaldococcaceae</taxon>
        <taxon>Methanocaldococcus</taxon>
    </lineage>
</organism>
<accession>C9RH90</accession>
<comment type="catalytic activity">
    <reaction evidence="13 15">
        <text>N2 + 8 reduced [2Fe-2S]-[ferredoxin] + 16 ATP + 16 H2O = H2 + 8 oxidized [2Fe-2S]-[ferredoxin] + 2 NH4(+) + 16 ADP + 16 phosphate + 6 H(+)</text>
        <dbReference type="Rhea" id="RHEA:21448"/>
        <dbReference type="Rhea" id="RHEA-COMP:10000"/>
        <dbReference type="Rhea" id="RHEA-COMP:10001"/>
        <dbReference type="ChEBI" id="CHEBI:15377"/>
        <dbReference type="ChEBI" id="CHEBI:15378"/>
        <dbReference type="ChEBI" id="CHEBI:17997"/>
        <dbReference type="ChEBI" id="CHEBI:18276"/>
        <dbReference type="ChEBI" id="CHEBI:28938"/>
        <dbReference type="ChEBI" id="CHEBI:30616"/>
        <dbReference type="ChEBI" id="CHEBI:33737"/>
        <dbReference type="ChEBI" id="CHEBI:33738"/>
        <dbReference type="ChEBI" id="CHEBI:43474"/>
        <dbReference type="ChEBI" id="CHEBI:456216"/>
        <dbReference type="EC" id="1.18.6.1"/>
    </reaction>
</comment>
<dbReference type="PROSITE" id="PS00090">
    <property type="entry name" value="NITROGENASE_1_2"/>
    <property type="match status" value="1"/>
</dbReference>
<reference evidence="17" key="1">
    <citation type="submission" date="2009-10" db="EMBL/GenBank/DDBJ databases">
        <title>Complete sequence of chromosome of Methanocaldococcus vulcanius M7.</title>
        <authorList>
            <consortium name="US DOE Joint Genome Institute"/>
            <person name="Lucas S."/>
            <person name="Copeland A."/>
            <person name="Lapidus A."/>
            <person name="Glavina del Rio T."/>
            <person name="Dalin E."/>
            <person name="Tice H."/>
            <person name="Bruce D."/>
            <person name="Goodwin L."/>
            <person name="Pitluck S."/>
            <person name="Lcollab F.I."/>
            <person name="Brettin T."/>
            <person name="Detter J.C."/>
            <person name="Han C."/>
            <person name="Tapia R."/>
            <person name="Kuske C.R."/>
            <person name="Schmutz J."/>
            <person name="Larimer F."/>
            <person name="Land M."/>
            <person name="Hauser L."/>
            <person name="Kyrpides N."/>
            <person name="Ovchinikova G."/>
            <person name="Sieprawska-Lupa M."/>
            <person name="Whitman W.B."/>
            <person name="Woyke T."/>
        </authorList>
    </citation>
    <scope>NUCLEOTIDE SEQUENCE [LARGE SCALE GENOMIC DNA]</scope>
    <source>
        <strain evidence="17">M7</strain>
    </source>
</reference>
<keyword evidence="18" id="KW-1185">Reference proteome</keyword>
<sequence length="478" mass="54365">MPFVLLGCDKPIPERMKHTYIYDPEEEIIPACNIKTVPGDMTERGCTFAGGRGVVGGPIKDVIHMVHGPVGCAYYTWGTRRNLSDCELHRRYCFTTDMQEADVVYGGEKKLEKACLEAAAEFPEAKGIIIYATCTTGLIGDNLGAVAKKVEEKIGKPVFACNCPGYAGCSQSKGHHIFNTEFYRWLKKAREKFPEKCLKEEEKTPYDIAIVGEYNMDWDMAVIKPLFEKIGCRVVTVFTGNASFDDLFKLPDVKLCVVHCQRSANYIAEMIRDGFNIPRIWVSLFGIEQTAEALRKTAESLNIPMDRVEEVIKEEIESIKPQIEFYKSKLEGKTCLVYVGGPRTWHWVRAMKELGIKYVVACCTFAHEDDYEKLNKNFKKAGLKGVLVIDAPNELELEEAVEKYKPDFMLTGLKERYLFRKFGIPTINSHSYEQGPYAGFRGFVNFARDIYKAIYHPIWDIVKEGEKKFEGLKKCENI</sequence>
<dbReference type="EMBL" id="CP001787">
    <property type="protein sequence ID" value="ACX72942.1"/>
    <property type="molecule type" value="Genomic_DNA"/>
</dbReference>
<dbReference type="HOGENOM" id="CLU_025876_1_0_2"/>
<comment type="subunit">
    <text evidence="4">Tetramer of two alpha and two beta chains. Forms complex with the iron protein (nitrogenase component 2).</text>
</comment>
<comment type="cofactor">
    <cofactor evidence="1">
        <name>[8Fe-7S] cluster</name>
        <dbReference type="ChEBI" id="CHEBI:21143"/>
    </cofactor>
</comment>
<dbReference type="Pfam" id="PF00148">
    <property type="entry name" value="Oxidored_nitro"/>
    <property type="match status" value="1"/>
</dbReference>
<proteinExistence type="inferred from homology"/>
<evidence type="ECO:0000256" key="4">
    <source>
        <dbReference type="ARBA" id="ARBA00011462"/>
    </source>
</evidence>
<dbReference type="GO" id="GO:0005524">
    <property type="term" value="F:ATP binding"/>
    <property type="evidence" value="ECO:0007669"/>
    <property type="project" value="UniProtKB-KW"/>
</dbReference>
<dbReference type="InterPro" id="IPR005974">
    <property type="entry name" value="Nase_asu"/>
</dbReference>
<evidence type="ECO:0000256" key="6">
    <source>
        <dbReference type="ARBA" id="ARBA00022723"/>
    </source>
</evidence>
<evidence type="ECO:0000256" key="13">
    <source>
        <dbReference type="ARBA" id="ARBA00047967"/>
    </source>
</evidence>
<feature type="domain" description="Nitrogenase/oxidoreductase component 1" evidence="16">
    <location>
        <begin position="46"/>
        <end position="454"/>
    </location>
</feature>
<name>C9RH90_METVM</name>
<keyword evidence="7" id="KW-0547">Nucleotide-binding</keyword>
<dbReference type="GeneID" id="8513423"/>
<evidence type="ECO:0000313" key="17">
    <source>
        <dbReference type="EMBL" id="ACX72942.1"/>
    </source>
</evidence>
<dbReference type="STRING" id="579137.Metvu_1084"/>
<evidence type="ECO:0000256" key="12">
    <source>
        <dbReference type="ARBA" id="ARBA00023231"/>
    </source>
</evidence>
<keyword evidence="9 15" id="KW-0560">Oxidoreductase</keyword>
<evidence type="ECO:0000256" key="8">
    <source>
        <dbReference type="ARBA" id="ARBA00022840"/>
    </source>
</evidence>
<comment type="function">
    <text evidence="3">This molybdenum-iron protein is part of the nitrogenase complex that catalyzes the key enzymatic reactions in nitrogen fixation.</text>
</comment>
<dbReference type="PROSITE" id="PS00699">
    <property type="entry name" value="NITROGENASE_1_1"/>
    <property type="match status" value="1"/>
</dbReference>
<dbReference type="eggNOG" id="arCOG00598">
    <property type="taxonomic scope" value="Archaea"/>
</dbReference>
<dbReference type="InterPro" id="IPR010143">
    <property type="entry name" value="Nase_comp1_asu"/>
</dbReference>
<keyword evidence="12 14" id="KW-0535">Nitrogen fixation</keyword>
<evidence type="ECO:0000256" key="9">
    <source>
        <dbReference type="ARBA" id="ARBA00023002"/>
    </source>
</evidence>
<dbReference type="SUPFAM" id="SSF53807">
    <property type="entry name" value="Helical backbone' metal receptor"/>
    <property type="match status" value="1"/>
</dbReference>
<dbReference type="NCBIfam" id="TIGR01862">
    <property type="entry name" value="N2-ase-Ialpha"/>
    <property type="match status" value="1"/>
</dbReference>
<evidence type="ECO:0000256" key="11">
    <source>
        <dbReference type="ARBA" id="ARBA00023014"/>
    </source>
</evidence>
<evidence type="ECO:0000313" key="18">
    <source>
        <dbReference type="Proteomes" id="UP000002063"/>
    </source>
</evidence>
<comment type="similarity">
    <text evidence="14">Belongs to the NifD/NifK/NifE/NifN family.</text>
</comment>
<dbReference type="Gene3D" id="3.40.50.1980">
    <property type="entry name" value="Nitrogenase molybdenum iron protein domain"/>
    <property type="match status" value="1"/>
</dbReference>
<dbReference type="Gene3D" id="3.40.50.12380">
    <property type="entry name" value="Nitrogenase MoFe cofactor biosynthesis protein NifE, C-terminal"/>
    <property type="match status" value="1"/>
</dbReference>
<dbReference type="EC" id="1.18.6.1" evidence="15"/>
<dbReference type="GO" id="GO:0046872">
    <property type="term" value="F:metal ion binding"/>
    <property type="evidence" value="ECO:0007669"/>
    <property type="project" value="UniProtKB-KW"/>
</dbReference>
<evidence type="ECO:0000259" key="16">
    <source>
        <dbReference type="Pfam" id="PF00148"/>
    </source>
</evidence>
<dbReference type="CDD" id="cd01967">
    <property type="entry name" value="Nitrogenase_MoFe_alpha_like"/>
    <property type="match status" value="1"/>
</dbReference>
<dbReference type="PANTHER" id="PTHR43457:SF1">
    <property type="entry name" value="NITROGENASE MOLYBDENUM-IRON PROTEIN ALPHA CHAIN"/>
    <property type="match status" value="1"/>
</dbReference>
<keyword evidence="10 15" id="KW-0408">Iron</keyword>
<dbReference type="AlphaFoldDB" id="C9RH90"/>
<evidence type="ECO:0000256" key="10">
    <source>
        <dbReference type="ARBA" id="ARBA00023004"/>
    </source>
</evidence>
<dbReference type="RefSeq" id="WP_015733162.1">
    <property type="nucleotide sequence ID" value="NC_013407.1"/>
</dbReference>
<gene>
    <name evidence="17" type="ordered locus">Metvu_1084</name>
</gene>
<protein>
    <recommendedName>
        <fullName evidence="15">Nitrogenase protein alpha chain</fullName>
        <ecNumber evidence="15">1.18.6.1</ecNumber>
    </recommendedName>
</protein>
<dbReference type="GO" id="GO:0016163">
    <property type="term" value="F:nitrogenase activity"/>
    <property type="evidence" value="ECO:0007669"/>
    <property type="project" value="UniProtKB-EC"/>
</dbReference>
<dbReference type="GO" id="GO:0051536">
    <property type="term" value="F:iron-sulfur cluster binding"/>
    <property type="evidence" value="ECO:0007669"/>
    <property type="project" value="UniProtKB-KW"/>
</dbReference>
<dbReference type="OrthoDB" id="72973at2157"/>
<evidence type="ECO:0000256" key="1">
    <source>
        <dbReference type="ARBA" id="ARBA00001919"/>
    </source>
</evidence>
<evidence type="ECO:0000256" key="14">
    <source>
        <dbReference type="RuleBase" id="RU004021"/>
    </source>
</evidence>
<dbReference type="NCBIfam" id="TIGR01284">
    <property type="entry name" value="alt_nitrog_alph"/>
    <property type="match status" value="1"/>
</dbReference>
<dbReference type="InterPro" id="IPR000318">
    <property type="entry name" value="Nase_comp1_CS"/>
</dbReference>
<comment type="cofactor">
    <cofactor evidence="2">
        <name>[7Fe-Mo-9S-C-homocitryl] cluster</name>
        <dbReference type="ChEBI" id="CHEBI:30409"/>
    </cofactor>
</comment>
<keyword evidence="5" id="KW-0500">Molybdenum</keyword>
<evidence type="ECO:0000256" key="3">
    <source>
        <dbReference type="ARBA" id="ARBA00002621"/>
    </source>
</evidence>
<dbReference type="PANTHER" id="PTHR43457">
    <property type="entry name" value="NITROGENASE MOLYBDENUM-IRON PROTEIN ALPHA CHAIN"/>
    <property type="match status" value="1"/>
</dbReference>
<evidence type="ECO:0000256" key="15">
    <source>
        <dbReference type="RuleBase" id="RU004022"/>
    </source>
</evidence>
<keyword evidence="8" id="KW-0067">ATP-binding</keyword>
<dbReference type="KEGG" id="mvu:Metvu_1084"/>
<keyword evidence="6 15" id="KW-0479">Metal-binding</keyword>
<evidence type="ECO:0000256" key="5">
    <source>
        <dbReference type="ARBA" id="ARBA00022505"/>
    </source>
</evidence>